<protein>
    <submittedName>
        <fullName evidence="3">Uncharacterized protein</fullName>
    </submittedName>
</protein>
<reference evidence="3" key="1">
    <citation type="submission" date="2022-11" db="UniProtKB">
        <authorList>
            <consortium name="WormBaseParasite"/>
        </authorList>
    </citation>
    <scope>IDENTIFICATION</scope>
</reference>
<name>A0A915HIZ0_ROMCU</name>
<evidence type="ECO:0000256" key="1">
    <source>
        <dbReference type="SAM" id="MobiDB-lite"/>
    </source>
</evidence>
<organism evidence="2 3">
    <name type="scientific">Romanomermis culicivorax</name>
    <name type="common">Nematode worm</name>
    <dbReference type="NCBI Taxonomy" id="13658"/>
    <lineage>
        <taxon>Eukaryota</taxon>
        <taxon>Metazoa</taxon>
        <taxon>Ecdysozoa</taxon>
        <taxon>Nematoda</taxon>
        <taxon>Enoplea</taxon>
        <taxon>Dorylaimia</taxon>
        <taxon>Mermithida</taxon>
        <taxon>Mermithoidea</taxon>
        <taxon>Mermithidae</taxon>
        <taxon>Romanomermis</taxon>
    </lineage>
</organism>
<dbReference type="Proteomes" id="UP000887565">
    <property type="component" value="Unplaced"/>
</dbReference>
<feature type="compositionally biased region" description="Low complexity" evidence="1">
    <location>
        <begin position="30"/>
        <end position="40"/>
    </location>
</feature>
<accession>A0A915HIZ0</accession>
<sequence length="116" mass="12866">MENDSDKETFLRKLNSADSWPSARFHNALKSPSSRSSSPMHKPKPAMGSKIRQQQKRCQQQETLSLEVKDVGQCRRGKSPSGWSTATVYSNPSTSKQEMSENGSNSGCVMCLTQII</sequence>
<dbReference type="WBParaSite" id="nRc.2.0.1.t01613-RA">
    <property type="protein sequence ID" value="nRc.2.0.1.t01613-RA"/>
    <property type="gene ID" value="nRc.2.0.1.g01613"/>
</dbReference>
<proteinExistence type="predicted"/>
<evidence type="ECO:0000313" key="3">
    <source>
        <dbReference type="WBParaSite" id="nRc.2.0.1.t01613-RA"/>
    </source>
</evidence>
<dbReference type="AlphaFoldDB" id="A0A915HIZ0"/>
<keyword evidence="2" id="KW-1185">Reference proteome</keyword>
<feature type="compositionally biased region" description="Basic and acidic residues" evidence="1">
    <location>
        <begin position="1"/>
        <end position="11"/>
    </location>
</feature>
<feature type="region of interest" description="Disordered" evidence="1">
    <location>
        <begin position="1"/>
        <end position="105"/>
    </location>
</feature>
<feature type="compositionally biased region" description="Polar residues" evidence="1">
    <location>
        <begin position="81"/>
        <end position="105"/>
    </location>
</feature>
<evidence type="ECO:0000313" key="2">
    <source>
        <dbReference type="Proteomes" id="UP000887565"/>
    </source>
</evidence>